<protein>
    <submittedName>
        <fullName evidence="13">(pine wood nematode) hypothetical protein</fullName>
    </submittedName>
</protein>
<dbReference type="SUPFAM" id="SSF48508">
    <property type="entry name" value="Nuclear receptor ligand-binding domain"/>
    <property type="match status" value="1"/>
</dbReference>
<dbReference type="SMART" id="SM00430">
    <property type="entry name" value="HOLI"/>
    <property type="match status" value="1"/>
</dbReference>
<dbReference type="Pfam" id="PF00105">
    <property type="entry name" value="zf-C4"/>
    <property type="match status" value="1"/>
</dbReference>
<comment type="caution">
    <text evidence="13">The sequence shown here is derived from an EMBL/GenBank/DDBJ whole genome shotgun (WGS) entry which is preliminary data.</text>
</comment>
<keyword evidence="4" id="KW-0863">Zinc-finger</keyword>
<dbReference type="Gene3D" id="3.30.50.10">
    <property type="entry name" value="Erythroid Transcription Factor GATA-1, subunit A"/>
    <property type="match status" value="1"/>
</dbReference>
<reference evidence="13" key="1">
    <citation type="submission" date="2020-09" db="EMBL/GenBank/DDBJ databases">
        <authorList>
            <person name="Kikuchi T."/>
        </authorList>
    </citation>
    <scope>NUCLEOTIDE SEQUENCE</scope>
    <source>
        <strain evidence="13">Ka4C1</strain>
    </source>
</reference>
<sequence>MSQRPTSTTGCAVCGERHHGQHFGVLACRACSSFWRRSLVERKTYKCRNNSNCDVSKAEMRNTCRACRLERCRQVGMKGEIPCADIHEETPSCSPKMSAIYSDYSPTMTQMSGIGGVGANMVCFDPFNPPTHELEKFVAHYRNFCSAERSMYIVENPEDLFSTLEDMTFKPITRPEHMRMERGTVSLIHSLLLDTTPAYSQLSREHKIILVKTFSSEFLCLHRSFVSAKVYKNQPRVIMHYGYYVDEECAKVFFEGSEKLDEHMKFARPIIRSMLITVRLLRDMDISETELMAMSMLMFYNGLHEMQLVTPEIQRLIDAINTELVYFLTATYGIANLGPRLGSLHRFIHHIVKQGTEMRESLVMARVFFPDAGSEIWENLNIYDELSPKDLPFSSPSVFTQ</sequence>
<dbReference type="SUPFAM" id="SSF57716">
    <property type="entry name" value="Glucocorticoid receptor-like (DNA-binding domain)"/>
    <property type="match status" value="1"/>
</dbReference>
<evidence type="ECO:0000313" key="14">
    <source>
        <dbReference type="Proteomes" id="UP000659654"/>
    </source>
</evidence>
<evidence type="ECO:0000256" key="4">
    <source>
        <dbReference type="ARBA" id="ARBA00022771"/>
    </source>
</evidence>
<dbReference type="PROSITE" id="PS51030">
    <property type="entry name" value="NUCLEAR_REC_DBD_2"/>
    <property type="match status" value="1"/>
</dbReference>
<keyword evidence="14" id="KW-1185">Reference proteome</keyword>
<dbReference type="InterPro" id="IPR000536">
    <property type="entry name" value="Nucl_hrmn_rcpt_lig-bd"/>
</dbReference>
<dbReference type="InterPro" id="IPR001628">
    <property type="entry name" value="Znf_hrmn_rcpt"/>
</dbReference>
<evidence type="ECO:0000256" key="1">
    <source>
        <dbReference type="ARBA" id="ARBA00004123"/>
    </source>
</evidence>
<keyword evidence="10" id="KW-0539">Nucleus</keyword>
<gene>
    <name evidence="13" type="ORF">BXYJ_LOCUS618</name>
</gene>
<keyword evidence="9" id="KW-0675">Receptor</keyword>
<organism evidence="13 14">
    <name type="scientific">Bursaphelenchus xylophilus</name>
    <name type="common">Pinewood nematode worm</name>
    <name type="synonym">Aphelenchoides xylophilus</name>
    <dbReference type="NCBI Taxonomy" id="6326"/>
    <lineage>
        <taxon>Eukaryota</taxon>
        <taxon>Metazoa</taxon>
        <taxon>Ecdysozoa</taxon>
        <taxon>Nematoda</taxon>
        <taxon>Chromadorea</taxon>
        <taxon>Rhabditida</taxon>
        <taxon>Tylenchina</taxon>
        <taxon>Tylenchomorpha</taxon>
        <taxon>Aphelenchoidea</taxon>
        <taxon>Aphelenchoididae</taxon>
        <taxon>Bursaphelenchus</taxon>
    </lineage>
</organism>
<dbReference type="GO" id="GO:0003700">
    <property type="term" value="F:DNA-binding transcription factor activity"/>
    <property type="evidence" value="ECO:0007669"/>
    <property type="project" value="InterPro"/>
</dbReference>
<dbReference type="InterPro" id="IPR049636">
    <property type="entry name" value="HNF4-like_DBD"/>
</dbReference>
<evidence type="ECO:0000256" key="7">
    <source>
        <dbReference type="ARBA" id="ARBA00023125"/>
    </source>
</evidence>
<accession>A0A7I8XGB1</accession>
<dbReference type="GO" id="GO:0005634">
    <property type="term" value="C:nucleus"/>
    <property type="evidence" value="ECO:0007669"/>
    <property type="project" value="UniProtKB-SubCell"/>
</dbReference>
<dbReference type="PANTHER" id="PTHR46011:SF32">
    <property type="entry name" value="NUCLEAR HORMONE RECEPTOR FAMILY"/>
    <property type="match status" value="1"/>
</dbReference>
<dbReference type="CDD" id="cd06960">
    <property type="entry name" value="NR_DBD_HNF4A"/>
    <property type="match status" value="1"/>
</dbReference>
<dbReference type="SMART" id="SM00399">
    <property type="entry name" value="ZnF_C4"/>
    <property type="match status" value="1"/>
</dbReference>
<dbReference type="OrthoDB" id="10018779at2759"/>
<name>A0A7I8XGB1_BURXY</name>
<dbReference type="SMR" id="A0A7I8XGB1"/>
<evidence type="ECO:0000259" key="11">
    <source>
        <dbReference type="PROSITE" id="PS51030"/>
    </source>
</evidence>
<keyword evidence="3" id="KW-0479">Metal-binding</keyword>
<evidence type="ECO:0000256" key="10">
    <source>
        <dbReference type="ARBA" id="ARBA00023242"/>
    </source>
</evidence>
<dbReference type="GO" id="GO:0008270">
    <property type="term" value="F:zinc ion binding"/>
    <property type="evidence" value="ECO:0007669"/>
    <property type="project" value="UniProtKB-KW"/>
</dbReference>
<keyword evidence="6" id="KW-0805">Transcription regulation</keyword>
<comment type="similarity">
    <text evidence="2">Belongs to the nuclear hormone receptor family.</text>
</comment>
<evidence type="ECO:0000256" key="5">
    <source>
        <dbReference type="ARBA" id="ARBA00022833"/>
    </source>
</evidence>
<evidence type="ECO:0000256" key="6">
    <source>
        <dbReference type="ARBA" id="ARBA00023015"/>
    </source>
</evidence>
<keyword evidence="5" id="KW-0862">Zinc</keyword>
<dbReference type="PROSITE" id="PS51257">
    <property type="entry name" value="PROKAR_LIPOPROTEIN"/>
    <property type="match status" value="1"/>
</dbReference>
<proteinExistence type="inferred from homology"/>
<dbReference type="EMBL" id="CAJFDI010000001">
    <property type="protein sequence ID" value="CAD5208382.1"/>
    <property type="molecule type" value="Genomic_DNA"/>
</dbReference>
<dbReference type="Gene3D" id="1.10.565.10">
    <property type="entry name" value="Retinoid X Receptor"/>
    <property type="match status" value="1"/>
</dbReference>
<keyword evidence="8" id="KW-0804">Transcription</keyword>
<dbReference type="PROSITE" id="PS51843">
    <property type="entry name" value="NR_LBD"/>
    <property type="match status" value="1"/>
</dbReference>
<dbReference type="PANTHER" id="PTHR46011">
    <property type="entry name" value="NUCLEAR HORMONE RECEPTOR FAMILY MEMBER NHR-86-RELATED"/>
    <property type="match status" value="1"/>
</dbReference>
<keyword evidence="7" id="KW-0238">DNA-binding</keyword>
<evidence type="ECO:0000256" key="3">
    <source>
        <dbReference type="ARBA" id="ARBA00022723"/>
    </source>
</evidence>
<dbReference type="Pfam" id="PF00104">
    <property type="entry name" value="Hormone_recep"/>
    <property type="match status" value="1"/>
</dbReference>
<evidence type="ECO:0000259" key="12">
    <source>
        <dbReference type="PROSITE" id="PS51843"/>
    </source>
</evidence>
<dbReference type="Proteomes" id="UP000582659">
    <property type="component" value="Unassembled WGS sequence"/>
</dbReference>
<evidence type="ECO:0000256" key="9">
    <source>
        <dbReference type="ARBA" id="ARBA00023170"/>
    </source>
</evidence>
<dbReference type="PRINTS" id="PR00047">
    <property type="entry name" value="STROIDFINGER"/>
</dbReference>
<dbReference type="EMBL" id="CAJFCV020000001">
    <property type="protein sequence ID" value="CAG9081271.1"/>
    <property type="molecule type" value="Genomic_DNA"/>
</dbReference>
<comment type="subcellular location">
    <subcellularLocation>
        <location evidence="1">Nucleus</location>
    </subcellularLocation>
</comment>
<dbReference type="AlphaFoldDB" id="A0A7I8XGB1"/>
<evidence type="ECO:0000313" key="13">
    <source>
        <dbReference type="EMBL" id="CAD5208382.1"/>
    </source>
</evidence>
<dbReference type="Proteomes" id="UP000659654">
    <property type="component" value="Unassembled WGS sequence"/>
</dbReference>
<dbReference type="GO" id="GO:0006357">
    <property type="term" value="P:regulation of transcription by RNA polymerase II"/>
    <property type="evidence" value="ECO:0007669"/>
    <property type="project" value="TreeGrafter"/>
</dbReference>
<dbReference type="InterPro" id="IPR035500">
    <property type="entry name" value="NHR-like_dom_sf"/>
</dbReference>
<feature type="domain" description="Nuclear receptor" evidence="11">
    <location>
        <begin position="8"/>
        <end position="84"/>
    </location>
</feature>
<dbReference type="GO" id="GO:0000978">
    <property type="term" value="F:RNA polymerase II cis-regulatory region sequence-specific DNA binding"/>
    <property type="evidence" value="ECO:0007669"/>
    <property type="project" value="InterPro"/>
</dbReference>
<dbReference type="InterPro" id="IPR013088">
    <property type="entry name" value="Znf_NHR/GATA"/>
</dbReference>
<evidence type="ECO:0000256" key="2">
    <source>
        <dbReference type="ARBA" id="ARBA00005993"/>
    </source>
</evidence>
<feature type="domain" description="NR LBD" evidence="12">
    <location>
        <begin position="146"/>
        <end position="384"/>
    </location>
</feature>
<evidence type="ECO:0000256" key="8">
    <source>
        <dbReference type="ARBA" id="ARBA00023163"/>
    </source>
</evidence>